<dbReference type="SMART" id="SM00448">
    <property type="entry name" value="REC"/>
    <property type="match status" value="1"/>
</dbReference>
<dbReference type="Pfam" id="PF00512">
    <property type="entry name" value="HisKA"/>
    <property type="match status" value="1"/>
</dbReference>
<comment type="caution">
    <text evidence="12">The sequence shown here is derived from an EMBL/GenBank/DDBJ whole genome shotgun (WGS) entry which is preliminary data.</text>
</comment>
<dbReference type="InterPro" id="IPR004358">
    <property type="entry name" value="Sig_transdc_His_kin-like_C"/>
</dbReference>
<dbReference type="NCBIfam" id="TIGR00229">
    <property type="entry name" value="sensory_box"/>
    <property type="match status" value="3"/>
</dbReference>
<dbReference type="SUPFAM" id="SSF52172">
    <property type="entry name" value="CheY-like"/>
    <property type="match status" value="1"/>
</dbReference>
<dbReference type="Gene3D" id="3.30.450.20">
    <property type="entry name" value="PAS domain"/>
    <property type="match status" value="3"/>
</dbReference>
<evidence type="ECO:0000256" key="4">
    <source>
        <dbReference type="ARBA" id="ARBA00022679"/>
    </source>
</evidence>
<dbReference type="Pfam" id="PF02518">
    <property type="entry name" value="HATPase_c"/>
    <property type="match status" value="1"/>
</dbReference>
<evidence type="ECO:0000259" key="10">
    <source>
        <dbReference type="PROSITE" id="PS50112"/>
    </source>
</evidence>
<dbReference type="Pfam" id="PF08447">
    <property type="entry name" value="PAS_3"/>
    <property type="match status" value="1"/>
</dbReference>
<dbReference type="PANTHER" id="PTHR45339:SF1">
    <property type="entry name" value="HYBRID SIGNAL TRANSDUCTION HISTIDINE KINASE J"/>
    <property type="match status" value="1"/>
</dbReference>
<dbReference type="CDD" id="cd16922">
    <property type="entry name" value="HATPase_EvgS-ArcB-TorS-like"/>
    <property type="match status" value="1"/>
</dbReference>
<dbReference type="Proteomes" id="UP001165460">
    <property type="component" value="Unassembled WGS sequence"/>
</dbReference>
<dbReference type="InterPro" id="IPR001610">
    <property type="entry name" value="PAC"/>
</dbReference>
<dbReference type="SUPFAM" id="SSF55785">
    <property type="entry name" value="PYP-like sensor domain (PAS domain)"/>
    <property type="match status" value="3"/>
</dbReference>
<dbReference type="EC" id="2.7.13.3" evidence="2"/>
<dbReference type="Gene3D" id="1.10.287.130">
    <property type="match status" value="1"/>
</dbReference>
<dbReference type="InterPro" id="IPR036890">
    <property type="entry name" value="HATPase_C_sf"/>
</dbReference>
<dbReference type="Pfam" id="PF13426">
    <property type="entry name" value="PAS_9"/>
    <property type="match status" value="2"/>
</dbReference>
<keyword evidence="3 7" id="KW-0597">Phosphoprotein</keyword>
<dbReference type="CDD" id="cd00130">
    <property type="entry name" value="PAS"/>
    <property type="match status" value="3"/>
</dbReference>
<proteinExistence type="predicted"/>
<dbReference type="SUPFAM" id="SSF47384">
    <property type="entry name" value="Homodimeric domain of signal transducing histidine kinase"/>
    <property type="match status" value="1"/>
</dbReference>
<dbReference type="InterPro" id="IPR005467">
    <property type="entry name" value="His_kinase_dom"/>
</dbReference>
<feature type="domain" description="PAS" evidence="10">
    <location>
        <begin position="292"/>
        <end position="347"/>
    </location>
</feature>
<evidence type="ECO:0000256" key="3">
    <source>
        <dbReference type="ARBA" id="ARBA00022553"/>
    </source>
</evidence>
<organism evidence="12 13">
    <name type="scientific">Pedobacter montanisoli</name>
    <dbReference type="NCBI Taxonomy" id="2923277"/>
    <lineage>
        <taxon>Bacteria</taxon>
        <taxon>Pseudomonadati</taxon>
        <taxon>Bacteroidota</taxon>
        <taxon>Sphingobacteriia</taxon>
        <taxon>Sphingobacteriales</taxon>
        <taxon>Sphingobacteriaceae</taxon>
        <taxon>Pedobacter</taxon>
    </lineage>
</organism>
<dbReference type="Gene3D" id="3.40.50.2300">
    <property type="match status" value="1"/>
</dbReference>
<feature type="modified residue" description="4-aspartylphosphate" evidence="7">
    <location>
        <position position="851"/>
    </location>
</feature>
<dbReference type="SUPFAM" id="SSF55781">
    <property type="entry name" value="GAF domain-like"/>
    <property type="match status" value="1"/>
</dbReference>
<dbReference type="CDD" id="cd00082">
    <property type="entry name" value="HisKA"/>
    <property type="match status" value="1"/>
</dbReference>
<dbReference type="PANTHER" id="PTHR45339">
    <property type="entry name" value="HYBRID SIGNAL TRANSDUCTION HISTIDINE KINASE J"/>
    <property type="match status" value="1"/>
</dbReference>
<dbReference type="PROSITE" id="PS50112">
    <property type="entry name" value="PAS"/>
    <property type="match status" value="2"/>
</dbReference>
<gene>
    <name evidence="12" type="ORF">MMF97_02095</name>
</gene>
<dbReference type="Gene3D" id="3.30.450.40">
    <property type="match status" value="1"/>
</dbReference>
<dbReference type="InterPro" id="IPR013655">
    <property type="entry name" value="PAS_fold_3"/>
</dbReference>
<dbReference type="SUPFAM" id="SSF55874">
    <property type="entry name" value="ATPase domain of HSP90 chaperone/DNA topoisomerase II/histidine kinase"/>
    <property type="match status" value="1"/>
</dbReference>
<sequence>MFPTISQNTEEEARLAVLHSYDILGDGLDKELGSLVKLAVQITKTSKAYISFVGRDTIFIKVQVGLSNTFRTISRNSSICQQTMFFDDIFLVRNIKEETDDRLSSIALMENLSFYATVPIVSAGGKALGCLCVGHTEPHDLDQFQKDALKTLSAQITTQLELRKQTADLQKQKERAENLANIFYASPEIHCVLNRNIDILFVNEFACERLGYDLKKSLNTSAWEYCYIEDRQRVRCEIELGLKKGKKQFNLDFRLVDNNRKLRWIAWSMVSKGEFWYCYGQDITDNKKMEAEFMQLSYVASKVNNGVVISDGQNKVKWINDAFRRITGFELEDIKGKPLADLIAGPETDWTEIENARKLTSEKKSFTVDILAYTKDKQKIWLSVYSSVILDENGQIDSEVEIIIDITEKKLAQQELEVLSTVASKSNTGVTICNYSGEIIWLNNSLEKLVGYSLNELMNKRLGDVLSTPQTDFNTIYLAREKAKNRESTNIEVFANKKDGTPIWLSVSNTPIINNQGQIERYIELITDITQRKLVEQEMVAAREQALQLSEAKEMLLSVMSHEIRTPLNAIIGMTHLLLESNPNPEQVEDLNILKFSSENLLSIVNDVLDFTKIETGNLHLEKIPFDLRHLCNDMINSLQVNASKGNNKLTLVYNPSIPQLITGDKTRLYQILINLLGNAIKFTSNGEIILTVSLVMKNKDKVKLYFEVSDTGIGIAVDKQAYIFETFTQARTDISRKYGGTGLGLSITKKLLQLYQSDIRVESAEGEGAKFSFEIEFEIAEQIKIEVESKIEKAAEFSDKKILIVDDNEINILIAQRILSKWGLNIEHAIDGYKALEMVKNKKYDLIFMDINMPGINGFETASLIRKTKGKYFQTVKIVALTGSSLHNEERKLKESGINAHILKPFNPEELKKLLTRFLF</sequence>
<dbReference type="InterPro" id="IPR011006">
    <property type="entry name" value="CheY-like_superfamily"/>
</dbReference>
<keyword evidence="13" id="KW-1185">Reference proteome</keyword>
<accession>A0ABS9ZSC4</accession>
<dbReference type="PROSITE" id="PS50110">
    <property type="entry name" value="RESPONSE_REGULATORY"/>
    <property type="match status" value="1"/>
</dbReference>
<evidence type="ECO:0000313" key="13">
    <source>
        <dbReference type="Proteomes" id="UP001165460"/>
    </source>
</evidence>
<evidence type="ECO:0000256" key="6">
    <source>
        <dbReference type="ARBA" id="ARBA00023012"/>
    </source>
</evidence>
<dbReference type="SMART" id="SM00091">
    <property type="entry name" value="PAS"/>
    <property type="match status" value="3"/>
</dbReference>
<dbReference type="SMART" id="SM00387">
    <property type="entry name" value="HATPase_c"/>
    <property type="match status" value="1"/>
</dbReference>
<evidence type="ECO:0000259" key="9">
    <source>
        <dbReference type="PROSITE" id="PS50110"/>
    </source>
</evidence>
<dbReference type="RefSeq" id="WP_243358374.1">
    <property type="nucleotide sequence ID" value="NZ_JALGBH010000001.1"/>
</dbReference>
<evidence type="ECO:0000259" key="11">
    <source>
        <dbReference type="PROSITE" id="PS50113"/>
    </source>
</evidence>
<keyword evidence="4" id="KW-0808">Transferase</keyword>
<dbReference type="InterPro" id="IPR000014">
    <property type="entry name" value="PAS"/>
</dbReference>
<keyword evidence="5" id="KW-0418">Kinase</keyword>
<evidence type="ECO:0000256" key="2">
    <source>
        <dbReference type="ARBA" id="ARBA00012438"/>
    </source>
</evidence>
<evidence type="ECO:0000259" key="8">
    <source>
        <dbReference type="PROSITE" id="PS50109"/>
    </source>
</evidence>
<evidence type="ECO:0000313" key="12">
    <source>
        <dbReference type="EMBL" id="MCJ0741484.1"/>
    </source>
</evidence>
<dbReference type="Gene3D" id="3.30.565.10">
    <property type="entry name" value="Histidine kinase-like ATPase, C-terminal domain"/>
    <property type="match status" value="1"/>
</dbReference>
<dbReference type="InterPro" id="IPR001789">
    <property type="entry name" value="Sig_transdc_resp-reg_receiver"/>
</dbReference>
<dbReference type="SMART" id="SM00086">
    <property type="entry name" value="PAC"/>
    <property type="match status" value="2"/>
</dbReference>
<feature type="domain" description="PAC" evidence="11">
    <location>
        <begin position="366"/>
        <end position="418"/>
    </location>
</feature>
<dbReference type="InterPro" id="IPR036097">
    <property type="entry name" value="HisK_dim/P_sf"/>
</dbReference>
<dbReference type="Pfam" id="PF00072">
    <property type="entry name" value="Response_reg"/>
    <property type="match status" value="1"/>
</dbReference>
<feature type="domain" description="PAC" evidence="11">
    <location>
        <begin position="489"/>
        <end position="541"/>
    </location>
</feature>
<dbReference type="PROSITE" id="PS50113">
    <property type="entry name" value="PAC"/>
    <property type="match status" value="2"/>
</dbReference>
<dbReference type="PROSITE" id="PS50109">
    <property type="entry name" value="HIS_KIN"/>
    <property type="match status" value="1"/>
</dbReference>
<dbReference type="InterPro" id="IPR003018">
    <property type="entry name" value="GAF"/>
</dbReference>
<feature type="domain" description="Histidine kinase" evidence="8">
    <location>
        <begin position="559"/>
        <end position="780"/>
    </location>
</feature>
<dbReference type="InterPro" id="IPR003594">
    <property type="entry name" value="HATPase_dom"/>
</dbReference>
<comment type="catalytic activity">
    <reaction evidence="1">
        <text>ATP + protein L-histidine = ADP + protein N-phospho-L-histidine.</text>
        <dbReference type="EC" id="2.7.13.3"/>
    </reaction>
</comment>
<reference evidence="12" key="1">
    <citation type="submission" date="2022-03" db="EMBL/GenBank/DDBJ databases">
        <authorList>
            <person name="Woo C.Y."/>
        </authorList>
    </citation>
    <scope>NUCLEOTIDE SEQUENCE</scope>
    <source>
        <strain evidence="12">CYS-01</strain>
    </source>
</reference>
<evidence type="ECO:0000256" key="5">
    <source>
        <dbReference type="ARBA" id="ARBA00022777"/>
    </source>
</evidence>
<dbReference type="InterPro" id="IPR000700">
    <property type="entry name" value="PAS-assoc_C"/>
</dbReference>
<dbReference type="Pfam" id="PF01590">
    <property type="entry name" value="GAF"/>
    <property type="match status" value="1"/>
</dbReference>
<dbReference type="EMBL" id="JALGBH010000001">
    <property type="protein sequence ID" value="MCJ0741484.1"/>
    <property type="molecule type" value="Genomic_DNA"/>
</dbReference>
<dbReference type="CDD" id="cd17546">
    <property type="entry name" value="REC_hyHK_CKI1_RcsC-like"/>
    <property type="match status" value="1"/>
</dbReference>
<name>A0ABS9ZSC4_9SPHI</name>
<protein>
    <recommendedName>
        <fullName evidence="2">histidine kinase</fullName>
        <ecNumber evidence="2">2.7.13.3</ecNumber>
    </recommendedName>
</protein>
<dbReference type="InterPro" id="IPR003661">
    <property type="entry name" value="HisK_dim/P_dom"/>
</dbReference>
<feature type="domain" description="PAS" evidence="10">
    <location>
        <begin position="415"/>
        <end position="460"/>
    </location>
</feature>
<evidence type="ECO:0000256" key="1">
    <source>
        <dbReference type="ARBA" id="ARBA00000085"/>
    </source>
</evidence>
<dbReference type="InterPro" id="IPR029016">
    <property type="entry name" value="GAF-like_dom_sf"/>
</dbReference>
<dbReference type="InterPro" id="IPR035965">
    <property type="entry name" value="PAS-like_dom_sf"/>
</dbReference>
<dbReference type="PRINTS" id="PR00344">
    <property type="entry name" value="BCTRLSENSOR"/>
</dbReference>
<keyword evidence="6" id="KW-0902">Two-component regulatory system</keyword>
<evidence type="ECO:0000256" key="7">
    <source>
        <dbReference type="PROSITE-ProRule" id="PRU00169"/>
    </source>
</evidence>
<dbReference type="SMART" id="SM00388">
    <property type="entry name" value="HisKA"/>
    <property type="match status" value="1"/>
</dbReference>
<feature type="domain" description="Response regulatory" evidence="9">
    <location>
        <begin position="802"/>
        <end position="920"/>
    </location>
</feature>